<evidence type="ECO:0000313" key="3">
    <source>
        <dbReference type="Proteomes" id="UP000183077"/>
    </source>
</evidence>
<feature type="transmembrane region" description="Helical" evidence="1">
    <location>
        <begin position="30"/>
        <end position="53"/>
    </location>
</feature>
<dbReference type="Proteomes" id="UP000183077">
    <property type="component" value="Unassembled WGS sequence"/>
</dbReference>
<evidence type="ECO:0000313" key="2">
    <source>
        <dbReference type="EMBL" id="SEJ29740.1"/>
    </source>
</evidence>
<keyword evidence="1" id="KW-1133">Transmembrane helix</keyword>
<reference evidence="2 3" key="1">
    <citation type="submission" date="2016-10" db="EMBL/GenBank/DDBJ databases">
        <authorList>
            <person name="de Groot N.N."/>
        </authorList>
    </citation>
    <scope>NUCLEOTIDE SEQUENCE [LARGE SCALE GENOMIC DNA]</scope>
    <source>
        <strain evidence="2 3">DSM 23048</strain>
    </source>
</reference>
<evidence type="ECO:0000256" key="1">
    <source>
        <dbReference type="SAM" id="Phobius"/>
    </source>
</evidence>
<proteinExistence type="predicted"/>
<organism evidence="2 3">
    <name type="scientific">Myroides marinus</name>
    <dbReference type="NCBI Taxonomy" id="703342"/>
    <lineage>
        <taxon>Bacteria</taxon>
        <taxon>Pseudomonadati</taxon>
        <taxon>Bacteroidota</taxon>
        <taxon>Flavobacteriia</taxon>
        <taxon>Flavobacteriales</taxon>
        <taxon>Flavobacteriaceae</taxon>
        <taxon>Myroides</taxon>
    </lineage>
</organism>
<keyword evidence="1" id="KW-0812">Transmembrane</keyword>
<dbReference type="AlphaFoldDB" id="A0A1H6XY29"/>
<sequence length="237" mass="27574">MNILYLGPMQENVNQNFIPLHSKNNLVITWLINILASTTLIGMFILLALLPVFISSYTWVLIIIALVYYPIWAIVVYRFFKYIKSKIAITIKAINIDKQGVHFYKKDNSITHILYSQLEQSYLSDQYDVYLKQVNKTYHLAVRANGIETRVVFDGTDYGSMYYITNARALRARFIEGIVRFRPDLKVDPFIFKEFCIDPNHFTFDSKRYIKHIVNAALIIGLIILFSTLLAWLITLA</sequence>
<accession>A0A1H6XY29</accession>
<dbReference type="EMBL" id="FNYS01000022">
    <property type="protein sequence ID" value="SEJ29740.1"/>
    <property type="molecule type" value="Genomic_DNA"/>
</dbReference>
<feature type="transmembrane region" description="Helical" evidence="1">
    <location>
        <begin position="213"/>
        <end position="234"/>
    </location>
</feature>
<feature type="transmembrane region" description="Helical" evidence="1">
    <location>
        <begin position="59"/>
        <end position="80"/>
    </location>
</feature>
<keyword evidence="1" id="KW-0472">Membrane</keyword>
<name>A0A1H6XY29_9FLAO</name>
<gene>
    <name evidence="2" type="ORF">SAMN04488018_12254</name>
</gene>
<protein>
    <submittedName>
        <fullName evidence="2">Uncharacterized protein</fullName>
    </submittedName>
</protein>